<keyword evidence="6" id="KW-1185">Reference proteome</keyword>
<dbReference type="GO" id="GO:0003700">
    <property type="term" value="F:DNA-binding transcription factor activity"/>
    <property type="evidence" value="ECO:0007669"/>
    <property type="project" value="InterPro"/>
</dbReference>
<dbReference type="Gene3D" id="3.40.1410.10">
    <property type="entry name" value="Chorismate lyase-like"/>
    <property type="match status" value="1"/>
</dbReference>
<keyword evidence="1" id="KW-0805">Transcription regulation</keyword>
<proteinExistence type="predicted"/>
<organism evidence="5 6">
    <name type="scientific">Absicoccus porci</name>
    <dbReference type="NCBI Taxonomy" id="2486576"/>
    <lineage>
        <taxon>Bacteria</taxon>
        <taxon>Bacillati</taxon>
        <taxon>Bacillota</taxon>
        <taxon>Erysipelotrichia</taxon>
        <taxon>Erysipelotrichales</taxon>
        <taxon>Erysipelotrichaceae</taxon>
        <taxon>Absicoccus</taxon>
    </lineage>
</organism>
<dbReference type="InterPro" id="IPR028978">
    <property type="entry name" value="Chorismate_lyase_/UTRA_dom_sf"/>
</dbReference>
<evidence type="ECO:0000256" key="1">
    <source>
        <dbReference type="ARBA" id="ARBA00023015"/>
    </source>
</evidence>
<dbReference type="Pfam" id="PF00392">
    <property type="entry name" value="GntR"/>
    <property type="match status" value="1"/>
</dbReference>
<dbReference type="AlphaFoldDB" id="A0A3N0HZR6"/>
<dbReference type="InterPro" id="IPR036390">
    <property type="entry name" value="WH_DNA-bd_sf"/>
</dbReference>
<sequence>MTKVSHMEHLNTEKGAKALYIQIKDIYRHKILNGDLKLGDRIESELEIQQKYNVSRITARQAILDLEKEGMVKRGRGKGTFVIWRPGIEEDLMHVSSFTQEMEAAGRVPGTSSVSITKEYLDKDTAQEFNASTDELMYCVRRVRTADDIKIVYMVSYYPLETHLPMDPERIRNSIYEILDYTGSGVPTHIVEKIRAELPNEETVEALNISKTQPILYRSRIGYSEDHKLVELSKCYFRGDLYSYCITTSNEE</sequence>
<dbReference type="Gene3D" id="1.10.10.10">
    <property type="entry name" value="Winged helix-like DNA-binding domain superfamily/Winged helix DNA-binding domain"/>
    <property type="match status" value="1"/>
</dbReference>
<dbReference type="SMART" id="SM00345">
    <property type="entry name" value="HTH_GNTR"/>
    <property type="match status" value="1"/>
</dbReference>
<keyword evidence="3" id="KW-0804">Transcription</keyword>
<protein>
    <submittedName>
        <fullName evidence="5">GntR family transcriptional regulator</fullName>
    </submittedName>
</protein>
<dbReference type="InterPro" id="IPR036388">
    <property type="entry name" value="WH-like_DNA-bd_sf"/>
</dbReference>
<evidence type="ECO:0000259" key="4">
    <source>
        <dbReference type="PROSITE" id="PS50949"/>
    </source>
</evidence>
<dbReference type="GO" id="GO:0003677">
    <property type="term" value="F:DNA binding"/>
    <property type="evidence" value="ECO:0007669"/>
    <property type="project" value="UniProtKB-KW"/>
</dbReference>
<dbReference type="SMART" id="SM00866">
    <property type="entry name" value="UTRA"/>
    <property type="match status" value="1"/>
</dbReference>
<dbReference type="PANTHER" id="PTHR44846">
    <property type="entry name" value="MANNOSYL-D-GLYCERATE TRANSPORT/METABOLISM SYSTEM REPRESSOR MNGR-RELATED"/>
    <property type="match status" value="1"/>
</dbReference>
<name>A0A3N0HZR6_9FIRM</name>
<evidence type="ECO:0000313" key="5">
    <source>
        <dbReference type="EMBL" id="RNM30275.1"/>
    </source>
</evidence>
<evidence type="ECO:0000313" key="6">
    <source>
        <dbReference type="Proteomes" id="UP000276568"/>
    </source>
</evidence>
<dbReference type="EMBL" id="RJQC01000002">
    <property type="protein sequence ID" value="RNM30275.1"/>
    <property type="molecule type" value="Genomic_DNA"/>
</dbReference>
<keyword evidence="2" id="KW-0238">DNA-binding</keyword>
<evidence type="ECO:0000256" key="3">
    <source>
        <dbReference type="ARBA" id="ARBA00023163"/>
    </source>
</evidence>
<dbReference type="SUPFAM" id="SSF46785">
    <property type="entry name" value="Winged helix' DNA-binding domain"/>
    <property type="match status" value="1"/>
</dbReference>
<dbReference type="GO" id="GO:0045892">
    <property type="term" value="P:negative regulation of DNA-templated transcription"/>
    <property type="evidence" value="ECO:0007669"/>
    <property type="project" value="TreeGrafter"/>
</dbReference>
<dbReference type="SUPFAM" id="SSF64288">
    <property type="entry name" value="Chorismate lyase-like"/>
    <property type="match status" value="1"/>
</dbReference>
<accession>A0A3N0HZR6</accession>
<dbReference type="PROSITE" id="PS50949">
    <property type="entry name" value="HTH_GNTR"/>
    <property type="match status" value="1"/>
</dbReference>
<reference evidence="5 6" key="1">
    <citation type="submission" date="2018-11" db="EMBL/GenBank/DDBJ databases">
        <title>Clostridium sp. nov., a member of the family Erysipelotrichaceae isolated from pig faeces.</title>
        <authorList>
            <person name="Chang Y.-H."/>
        </authorList>
    </citation>
    <scope>NUCLEOTIDE SEQUENCE [LARGE SCALE GENOMIC DNA]</scope>
    <source>
        <strain evidence="5 6">YH-panp20</strain>
    </source>
</reference>
<comment type="caution">
    <text evidence="5">The sequence shown here is derived from an EMBL/GenBank/DDBJ whole genome shotgun (WGS) entry which is preliminary data.</text>
</comment>
<dbReference type="InterPro" id="IPR011663">
    <property type="entry name" value="UTRA"/>
</dbReference>
<gene>
    <name evidence="5" type="ORF">EDX97_05620</name>
</gene>
<dbReference type="PRINTS" id="PR00035">
    <property type="entry name" value="HTHGNTR"/>
</dbReference>
<dbReference type="OrthoDB" id="457376at2"/>
<dbReference type="InterPro" id="IPR000524">
    <property type="entry name" value="Tscrpt_reg_HTH_GntR"/>
</dbReference>
<feature type="domain" description="HTH gntR-type" evidence="4">
    <location>
        <begin position="17"/>
        <end position="85"/>
    </location>
</feature>
<evidence type="ECO:0000256" key="2">
    <source>
        <dbReference type="ARBA" id="ARBA00023125"/>
    </source>
</evidence>
<dbReference type="Proteomes" id="UP000276568">
    <property type="component" value="Unassembled WGS sequence"/>
</dbReference>
<dbReference type="Pfam" id="PF07702">
    <property type="entry name" value="UTRA"/>
    <property type="match status" value="1"/>
</dbReference>
<dbReference type="InterPro" id="IPR050679">
    <property type="entry name" value="Bact_HTH_transcr_reg"/>
</dbReference>
<dbReference type="CDD" id="cd07377">
    <property type="entry name" value="WHTH_GntR"/>
    <property type="match status" value="1"/>
</dbReference>
<dbReference type="PANTHER" id="PTHR44846:SF1">
    <property type="entry name" value="MANNOSYL-D-GLYCERATE TRANSPORT_METABOLISM SYSTEM REPRESSOR MNGR-RELATED"/>
    <property type="match status" value="1"/>
</dbReference>